<keyword evidence="4" id="KW-0812">Transmembrane</keyword>
<keyword evidence="1" id="KW-0805">Transcription regulation</keyword>
<feature type="transmembrane region" description="Helical" evidence="4">
    <location>
        <begin position="314"/>
        <end position="337"/>
    </location>
</feature>
<evidence type="ECO:0000313" key="6">
    <source>
        <dbReference type="EMBL" id="HIR02028.1"/>
    </source>
</evidence>
<dbReference type="PRINTS" id="PR00038">
    <property type="entry name" value="HTHLUXR"/>
</dbReference>
<dbReference type="PROSITE" id="PS00622">
    <property type="entry name" value="HTH_LUXR_1"/>
    <property type="match status" value="1"/>
</dbReference>
<evidence type="ECO:0000256" key="2">
    <source>
        <dbReference type="ARBA" id="ARBA00023125"/>
    </source>
</evidence>
<feature type="transmembrane region" description="Helical" evidence="4">
    <location>
        <begin position="157"/>
        <end position="178"/>
    </location>
</feature>
<proteinExistence type="predicted"/>
<evidence type="ECO:0000256" key="1">
    <source>
        <dbReference type="ARBA" id="ARBA00023015"/>
    </source>
</evidence>
<dbReference type="InterPro" id="IPR000792">
    <property type="entry name" value="Tscrpt_reg_LuxR_C"/>
</dbReference>
<organism evidence="6 7">
    <name type="scientific">Candidatus Aveggerthella stercoripullorum</name>
    <dbReference type="NCBI Taxonomy" id="2840688"/>
    <lineage>
        <taxon>Bacteria</taxon>
        <taxon>Bacillati</taxon>
        <taxon>Actinomycetota</taxon>
        <taxon>Coriobacteriia</taxon>
        <taxon>Eggerthellales</taxon>
        <taxon>Eggerthellaceae</taxon>
        <taxon>Eggerthellaceae incertae sedis</taxon>
        <taxon>Candidatus Aveggerthella</taxon>
    </lineage>
</organism>
<dbReference type="Proteomes" id="UP000824261">
    <property type="component" value="Unassembled WGS sequence"/>
</dbReference>
<reference evidence="6" key="2">
    <citation type="journal article" date="2021" name="PeerJ">
        <title>Extensive microbial diversity within the chicken gut microbiome revealed by metagenomics and culture.</title>
        <authorList>
            <person name="Gilroy R."/>
            <person name="Ravi A."/>
            <person name="Getino M."/>
            <person name="Pursley I."/>
            <person name="Horton D.L."/>
            <person name="Alikhan N.F."/>
            <person name="Baker D."/>
            <person name="Gharbi K."/>
            <person name="Hall N."/>
            <person name="Watson M."/>
            <person name="Adriaenssens E.M."/>
            <person name="Foster-Nyarko E."/>
            <person name="Jarju S."/>
            <person name="Secka A."/>
            <person name="Antonio M."/>
            <person name="Oren A."/>
            <person name="Chaudhuri R.R."/>
            <person name="La Ragione R."/>
            <person name="Hildebrand F."/>
            <person name="Pallen M.J."/>
        </authorList>
    </citation>
    <scope>NUCLEOTIDE SEQUENCE</scope>
    <source>
        <strain evidence="6">ChiGjej1B1-2707</strain>
    </source>
</reference>
<dbReference type="Pfam" id="PF00196">
    <property type="entry name" value="GerE"/>
    <property type="match status" value="1"/>
</dbReference>
<feature type="transmembrane region" description="Helical" evidence="4">
    <location>
        <begin position="33"/>
        <end position="51"/>
    </location>
</feature>
<dbReference type="InterPro" id="IPR036388">
    <property type="entry name" value="WH-like_DNA-bd_sf"/>
</dbReference>
<dbReference type="SMART" id="SM00421">
    <property type="entry name" value="HTH_LUXR"/>
    <property type="match status" value="1"/>
</dbReference>
<feature type="transmembrane region" description="Helical" evidence="4">
    <location>
        <begin position="381"/>
        <end position="399"/>
    </location>
</feature>
<feature type="domain" description="HTH luxR-type" evidence="5">
    <location>
        <begin position="423"/>
        <end position="488"/>
    </location>
</feature>
<feature type="transmembrane region" description="Helical" evidence="4">
    <location>
        <begin position="101"/>
        <end position="121"/>
    </location>
</feature>
<keyword evidence="4" id="KW-0472">Membrane</keyword>
<dbReference type="EMBL" id="DVGB01000089">
    <property type="protein sequence ID" value="HIR02028.1"/>
    <property type="molecule type" value="Genomic_DNA"/>
</dbReference>
<dbReference type="PANTHER" id="PTHR44688:SF25">
    <property type="entry name" value="HTH LUXR-TYPE DOMAIN-CONTAINING PROTEIN"/>
    <property type="match status" value="1"/>
</dbReference>
<evidence type="ECO:0000259" key="5">
    <source>
        <dbReference type="PROSITE" id="PS50043"/>
    </source>
</evidence>
<dbReference type="SUPFAM" id="SSF46894">
    <property type="entry name" value="C-terminal effector domain of the bipartite response regulators"/>
    <property type="match status" value="1"/>
</dbReference>
<keyword evidence="4" id="KW-1133">Transmembrane helix</keyword>
<keyword evidence="2" id="KW-0238">DNA-binding</keyword>
<dbReference type="CDD" id="cd06170">
    <property type="entry name" value="LuxR_C_like"/>
    <property type="match status" value="1"/>
</dbReference>
<feature type="transmembrane region" description="Helical" evidence="4">
    <location>
        <begin position="290"/>
        <end position="308"/>
    </location>
</feature>
<reference evidence="6" key="1">
    <citation type="submission" date="2020-10" db="EMBL/GenBank/DDBJ databases">
        <authorList>
            <person name="Gilroy R."/>
        </authorList>
    </citation>
    <scope>NUCLEOTIDE SEQUENCE</scope>
    <source>
        <strain evidence="6">ChiGjej1B1-2707</strain>
    </source>
</reference>
<keyword evidence="3" id="KW-0804">Transcription</keyword>
<accession>A0A9D1D3L9</accession>
<dbReference type="AlphaFoldDB" id="A0A9D1D3L9"/>
<dbReference type="GO" id="GO:0006355">
    <property type="term" value="P:regulation of DNA-templated transcription"/>
    <property type="evidence" value="ECO:0007669"/>
    <property type="project" value="InterPro"/>
</dbReference>
<feature type="transmembrane region" description="Helical" evidence="4">
    <location>
        <begin position="127"/>
        <end position="145"/>
    </location>
</feature>
<dbReference type="GO" id="GO:0003677">
    <property type="term" value="F:DNA binding"/>
    <property type="evidence" value="ECO:0007669"/>
    <property type="project" value="UniProtKB-KW"/>
</dbReference>
<feature type="transmembrane region" description="Helical" evidence="4">
    <location>
        <begin position="349"/>
        <end position="369"/>
    </location>
</feature>
<sequence>MGASFCARCRSERSRGGVVGKLRSSAGVSPRRVAGFACHQGFLYSLFYMGMNREYSIGSFAVERVELLGTLAAMVVTLVVMNVMARRAPSVREVMLERHSVIAYAVALVIGAFVPVVMGSLQTDELVFESIMVGVPWALMLLAWTRRLARGTTEKSTVEVFVGAGVGAALCFLVYLVPAPQAQWALKLLAIPSAVLLAVDMRKVDAEAEEARPEASVSTSAATDFSVKVLAGTVCFGLAAGFMEAYNSNPGTAAMASFPASLLLFVLFCAGALQALLASDVRVRGGLDGAYRLALLVMMAGFLFSPVLEGSGVPGGAIVLAGYLGLTSTLVSLFLAFSKIVAEDPARTVARGFLALFGGEAAGVMLANVSNAFALSGTTPYVIVCFAGLATLFAYLFLFTERDFKTLSEIARTADYFEEACAVIAKEAGLSKREAEILPLALRGRTSERIAGELFISKSTVDTHLRRIYAKADVHGRQELIDLGEKTAERIASR</sequence>
<evidence type="ECO:0000256" key="4">
    <source>
        <dbReference type="SAM" id="Phobius"/>
    </source>
</evidence>
<dbReference type="PANTHER" id="PTHR44688">
    <property type="entry name" value="DNA-BINDING TRANSCRIPTIONAL ACTIVATOR DEVR_DOSR"/>
    <property type="match status" value="1"/>
</dbReference>
<dbReference type="InterPro" id="IPR016032">
    <property type="entry name" value="Sig_transdc_resp-reg_C-effctor"/>
</dbReference>
<evidence type="ECO:0000313" key="7">
    <source>
        <dbReference type="Proteomes" id="UP000824261"/>
    </source>
</evidence>
<dbReference type="PROSITE" id="PS50043">
    <property type="entry name" value="HTH_LUXR_2"/>
    <property type="match status" value="1"/>
</dbReference>
<name>A0A9D1D3L9_9ACTN</name>
<protein>
    <submittedName>
        <fullName evidence="6">Helix-turn-helix transcriptional regulator</fullName>
    </submittedName>
</protein>
<feature type="transmembrane region" description="Helical" evidence="4">
    <location>
        <begin position="258"/>
        <end position="278"/>
    </location>
</feature>
<dbReference type="Gene3D" id="1.10.10.10">
    <property type="entry name" value="Winged helix-like DNA-binding domain superfamily/Winged helix DNA-binding domain"/>
    <property type="match status" value="1"/>
</dbReference>
<evidence type="ECO:0000256" key="3">
    <source>
        <dbReference type="ARBA" id="ARBA00023163"/>
    </source>
</evidence>
<gene>
    <name evidence="6" type="ORF">IAA69_07195</name>
</gene>
<feature type="transmembrane region" description="Helical" evidence="4">
    <location>
        <begin position="71"/>
        <end position="89"/>
    </location>
</feature>
<comment type="caution">
    <text evidence="6">The sequence shown here is derived from an EMBL/GenBank/DDBJ whole genome shotgun (WGS) entry which is preliminary data.</text>
</comment>